<protein>
    <submittedName>
        <fullName evidence="2">Uncharacterized protein</fullName>
    </submittedName>
</protein>
<feature type="region of interest" description="Disordered" evidence="1">
    <location>
        <begin position="1"/>
        <end position="21"/>
    </location>
</feature>
<name>A0A392RMX2_9FABA</name>
<evidence type="ECO:0000256" key="1">
    <source>
        <dbReference type="SAM" id="MobiDB-lite"/>
    </source>
</evidence>
<evidence type="ECO:0000313" key="3">
    <source>
        <dbReference type="Proteomes" id="UP000265520"/>
    </source>
</evidence>
<dbReference type="Proteomes" id="UP000265520">
    <property type="component" value="Unassembled WGS sequence"/>
</dbReference>
<dbReference type="AlphaFoldDB" id="A0A392RMX2"/>
<accession>A0A392RMX2</accession>
<keyword evidence="3" id="KW-1185">Reference proteome</keyword>
<comment type="caution">
    <text evidence="2">The sequence shown here is derived from an EMBL/GenBank/DDBJ whole genome shotgun (WGS) entry which is preliminary data.</text>
</comment>
<evidence type="ECO:0000313" key="2">
    <source>
        <dbReference type="EMBL" id="MCI37998.1"/>
    </source>
</evidence>
<sequence>MQAGRKDEPVKNVSRWKEEGR</sequence>
<proteinExistence type="predicted"/>
<reference evidence="2 3" key="1">
    <citation type="journal article" date="2018" name="Front. Plant Sci.">
        <title>Red Clover (Trifolium pratense) and Zigzag Clover (T. medium) - A Picture of Genomic Similarities and Differences.</title>
        <authorList>
            <person name="Dluhosova J."/>
            <person name="Istvanek J."/>
            <person name="Nedelnik J."/>
            <person name="Repkova J."/>
        </authorList>
    </citation>
    <scope>NUCLEOTIDE SEQUENCE [LARGE SCALE GENOMIC DNA]</scope>
    <source>
        <strain evidence="3">cv. 10/8</strain>
        <tissue evidence="2">Leaf</tissue>
    </source>
</reference>
<dbReference type="EMBL" id="LXQA010250771">
    <property type="protein sequence ID" value="MCI37998.1"/>
    <property type="molecule type" value="Genomic_DNA"/>
</dbReference>
<organism evidence="2 3">
    <name type="scientific">Trifolium medium</name>
    <dbReference type="NCBI Taxonomy" id="97028"/>
    <lineage>
        <taxon>Eukaryota</taxon>
        <taxon>Viridiplantae</taxon>
        <taxon>Streptophyta</taxon>
        <taxon>Embryophyta</taxon>
        <taxon>Tracheophyta</taxon>
        <taxon>Spermatophyta</taxon>
        <taxon>Magnoliopsida</taxon>
        <taxon>eudicotyledons</taxon>
        <taxon>Gunneridae</taxon>
        <taxon>Pentapetalae</taxon>
        <taxon>rosids</taxon>
        <taxon>fabids</taxon>
        <taxon>Fabales</taxon>
        <taxon>Fabaceae</taxon>
        <taxon>Papilionoideae</taxon>
        <taxon>50 kb inversion clade</taxon>
        <taxon>NPAAA clade</taxon>
        <taxon>Hologalegina</taxon>
        <taxon>IRL clade</taxon>
        <taxon>Trifolieae</taxon>
        <taxon>Trifolium</taxon>
    </lineage>
</organism>
<feature type="non-terminal residue" evidence="2">
    <location>
        <position position="21"/>
    </location>
</feature>